<gene>
    <name evidence="2" type="ORF">PgNI_07780</name>
</gene>
<evidence type="ECO:0000313" key="1">
    <source>
        <dbReference type="Proteomes" id="UP000515153"/>
    </source>
</evidence>
<reference evidence="2" key="2">
    <citation type="submission" date="2019-10" db="EMBL/GenBank/DDBJ databases">
        <authorList>
            <consortium name="NCBI Genome Project"/>
        </authorList>
    </citation>
    <scope>NUCLEOTIDE SEQUENCE</scope>
    <source>
        <strain evidence="2">NI907</strain>
    </source>
</reference>
<reference evidence="2" key="1">
    <citation type="journal article" date="2019" name="Mol. Biol. Evol.">
        <title>Blast fungal genomes show frequent chromosomal changes, gene gains and losses, and effector gene turnover.</title>
        <authorList>
            <person name="Gomez Luciano L.B."/>
            <person name="Jason Tsai I."/>
            <person name="Chuma I."/>
            <person name="Tosa Y."/>
            <person name="Chen Y.H."/>
            <person name="Li J.Y."/>
            <person name="Li M.Y."/>
            <person name="Jade Lu M.Y."/>
            <person name="Nakayashiki H."/>
            <person name="Li W.H."/>
        </authorList>
    </citation>
    <scope>NUCLEOTIDE SEQUENCE</scope>
    <source>
        <strain evidence="2">NI907</strain>
    </source>
</reference>
<name>A0A6P8B227_PYRGI</name>
<accession>A0A6P8B227</accession>
<proteinExistence type="predicted"/>
<keyword evidence="1" id="KW-1185">Reference proteome</keyword>
<dbReference type="RefSeq" id="XP_030981175.1">
    <property type="nucleotide sequence ID" value="XM_031127789.1"/>
</dbReference>
<dbReference type="AlphaFoldDB" id="A0A6P8B227"/>
<organism evidence="1 2">
    <name type="scientific">Pyricularia grisea</name>
    <name type="common">Crabgrass-specific blast fungus</name>
    <name type="synonym">Magnaporthe grisea</name>
    <dbReference type="NCBI Taxonomy" id="148305"/>
    <lineage>
        <taxon>Eukaryota</taxon>
        <taxon>Fungi</taxon>
        <taxon>Dikarya</taxon>
        <taxon>Ascomycota</taxon>
        <taxon>Pezizomycotina</taxon>
        <taxon>Sordariomycetes</taxon>
        <taxon>Sordariomycetidae</taxon>
        <taxon>Magnaporthales</taxon>
        <taxon>Pyriculariaceae</taxon>
        <taxon>Pyricularia</taxon>
    </lineage>
</organism>
<reference evidence="2" key="3">
    <citation type="submission" date="2025-08" db="UniProtKB">
        <authorList>
            <consortium name="RefSeq"/>
        </authorList>
    </citation>
    <scope>IDENTIFICATION</scope>
    <source>
        <strain evidence="2">NI907</strain>
    </source>
</reference>
<dbReference type="GeneID" id="41962698"/>
<sequence>MIPAVGYRSGDVAAVLDPSISDNPASWQINAESGRRTWIYNRPDLNITLDFIDTSRADLDETLQENVTAVLFVGNLACYDEPAQQATNYIQGLLDCFTTLRSTTSHLPMIFILRGTKDFRARQQETPLYCCFPDGDGDTTHEPGEVAGMKLLLRKINRVSGPGQGEADPGKRGEMYLHFADDQDGGALDLRFLEAAVKEVIIQNCGGYPVK</sequence>
<dbReference type="KEGG" id="pgri:PgNI_07780"/>
<protein>
    <submittedName>
        <fullName evidence="2">Uncharacterized protein</fullName>
    </submittedName>
</protein>
<evidence type="ECO:0000313" key="2">
    <source>
        <dbReference type="RefSeq" id="XP_030981175.1"/>
    </source>
</evidence>
<dbReference type="Proteomes" id="UP000515153">
    <property type="component" value="Unplaced"/>
</dbReference>